<dbReference type="Proteomes" id="UP001189619">
    <property type="component" value="Chromosome"/>
</dbReference>
<evidence type="ECO:0000313" key="2">
    <source>
        <dbReference type="EMBL" id="CAJ1001551.1"/>
    </source>
</evidence>
<dbReference type="EMBL" id="OY569118">
    <property type="protein sequence ID" value="CAJ1001551.1"/>
    <property type="molecule type" value="Genomic_DNA"/>
</dbReference>
<dbReference type="InterPro" id="IPR037171">
    <property type="entry name" value="NagB/RpiA_transferase-like"/>
</dbReference>
<protein>
    <submittedName>
        <fullName evidence="2">Lactate utilization protein C</fullName>
    </submittedName>
</protein>
<dbReference type="InterPro" id="IPR003741">
    <property type="entry name" value="LUD_dom"/>
</dbReference>
<sequence>MNRTLSPTGHEEIDRLHRESLEKEQAFFARIAERLGRPQLTKPPQRTVKGAPDFWNDYALDREDNVELFIKNWKSLGGVARRFADTAALGQFLETFAAETGVKQVIRADHPLMEELRVDVRMKPAEVHVWKKESGENGGRSRLLEKAADADLGIAVVDFAIAHTGSVVIASGPSQGRSISLLPTAFMGIVKASAIKTKMGEVLREIAAWSGCGLPAGIHFITGPSRSADIENDLTIGVHGPGIVYALVLDDE</sequence>
<feature type="domain" description="LUD" evidence="1">
    <location>
        <begin position="67"/>
        <end position="248"/>
    </location>
</feature>
<dbReference type="InterPro" id="IPR024185">
    <property type="entry name" value="FTHF_cligase-like_sf"/>
</dbReference>
<dbReference type="KEGG" id="bayd:BSPP4475_04320"/>
<proteinExistence type="predicted"/>
<reference evidence="2" key="1">
    <citation type="submission" date="2023-07" db="EMBL/GenBank/DDBJ databases">
        <authorList>
            <person name="Ivanov I."/>
            <person name="Teneva D."/>
            <person name="Stoikov I."/>
        </authorList>
    </citation>
    <scope>NUCLEOTIDE SEQUENCE</scope>
    <source>
        <strain evidence="2">4475</strain>
    </source>
</reference>
<dbReference type="SUPFAM" id="SSF100950">
    <property type="entry name" value="NagB/RpiA/CoA transferase-like"/>
    <property type="match status" value="1"/>
</dbReference>
<evidence type="ECO:0000313" key="3">
    <source>
        <dbReference type="Proteomes" id="UP001189619"/>
    </source>
</evidence>
<dbReference type="RefSeq" id="WP_212132086.1">
    <property type="nucleotide sequence ID" value="NZ_OY569118.1"/>
</dbReference>
<organism evidence="2 3">
    <name type="scientific">Brevibacillus aydinogluensis</name>
    <dbReference type="NCBI Taxonomy" id="927786"/>
    <lineage>
        <taxon>Bacteria</taxon>
        <taxon>Bacillati</taxon>
        <taxon>Bacillota</taxon>
        <taxon>Bacilli</taxon>
        <taxon>Bacillales</taxon>
        <taxon>Paenibacillaceae</taxon>
        <taxon>Brevibacillus</taxon>
    </lineage>
</organism>
<name>A0AA48M5C1_9BACL</name>
<dbReference type="PANTHER" id="PTHR43682">
    <property type="entry name" value="LACTATE UTILIZATION PROTEIN C"/>
    <property type="match status" value="1"/>
</dbReference>
<evidence type="ECO:0000259" key="1">
    <source>
        <dbReference type="Pfam" id="PF02589"/>
    </source>
</evidence>
<gene>
    <name evidence="2" type="ORF">BSPP4475_04320</name>
</gene>
<accession>A0AA48M5C1</accession>
<dbReference type="Gene3D" id="3.40.50.10420">
    <property type="entry name" value="NagB/RpiA/CoA transferase-like"/>
    <property type="match status" value="1"/>
</dbReference>
<dbReference type="PANTHER" id="PTHR43682:SF1">
    <property type="entry name" value="LACTATE UTILIZATION PROTEIN C"/>
    <property type="match status" value="1"/>
</dbReference>
<dbReference type="AlphaFoldDB" id="A0AA48M5C1"/>
<keyword evidence="3" id="KW-1185">Reference proteome</keyword>
<dbReference type="Pfam" id="PF02589">
    <property type="entry name" value="LUD_dom"/>
    <property type="match status" value="1"/>
</dbReference>